<dbReference type="Pfam" id="PF09335">
    <property type="entry name" value="VTT_dom"/>
    <property type="match status" value="1"/>
</dbReference>
<dbReference type="PANTHER" id="PTHR12677:SF59">
    <property type="entry name" value="GOLGI APPARATUS MEMBRANE PROTEIN TVP38-RELATED"/>
    <property type="match status" value="1"/>
</dbReference>
<evidence type="ECO:0000259" key="7">
    <source>
        <dbReference type="Pfam" id="PF09335"/>
    </source>
</evidence>
<dbReference type="RefSeq" id="WP_161676591.1">
    <property type="nucleotide sequence ID" value="NZ_JAABLP010000003.1"/>
</dbReference>
<name>A0ABW9ZJR7_9HYPH</name>
<evidence type="ECO:0000256" key="4">
    <source>
        <dbReference type="ARBA" id="ARBA00022989"/>
    </source>
</evidence>
<evidence type="ECO:0000256" key="6">
    <source>
        <dbReference type="RuleBase" id="RU366058"/>
    </source>
</evidence>
<sequence length="266" mass="27575">MTDRAAAPRFPIRSALRWSALLALAGVTLAGYLGGWHEDLSLSGLIRHRGDLATLVVEHHVAALALFTGLYATVVALSFPGASLLTVAAGVLFGWIEGGLAALLGATAGATVVFLVARSSVGAVLAVRAGPFLRRLSDGFRRDAVSYLLFLRLTPVFPFWLVNIAPALFQVPLRVYVLTTAVGILPGTFAFAMVGSGFDSVIAAQEALDPGCAGRGTCRVSLMALLTPELLAALAVLGVVALLPVVVRLLRSRRKPAEPSGGGPGA</sequence>
<organism evidence="8 9">
    <name type="scientific">Pannonibacter tanglangensis</name>
    <dbReference type="NCBI Taxonomy" id="2750084"/>
    <lineage>
        <taxon>Bacteria</taxon>
        <taxon>Pseudomonadati</taxon>
        <taxon>Pseudomonadota</taxon>
        <taxon>Alphaproteobacteria</taxon>
        <taxon>Hyphomicrobiales</taxon>
        <taxon>Stappiaceae</taxon>
        <taxon>Pannonibacter</taxon>
    </lineage>
</organism>
<gene>
    <name evidence="8" type="ORF">GWI71_13120</name>
</gene>
<feature type="transmembrane region" description="Helical" evidence="6">
    <location>
        <begin position="15"/>
        <end position="35"/>
    </location>
</feature>
<feature type="domain" description="VTT" evidence="7">
    <location>
        <begin position="82"/>
        <end position="196"/>
    </location>
</feature>
<feature type="transmembrane region" description="Helical" evidence="6">
    <location>
        <begin position="147"/>
        <end position="169"/>
    </location>
</feature>
<evidence type="ECO:0000313" key="9">
    <source>
        <dbReference type="Proteomes" id="UP000541347"/>
    </source>
</evidence>
<keyword evidence="2 6" id="KW-1003">Cell membrane</keyword>
<feature type="transmembrane region" description="Helical" evidence="6">
    <location>
        <begin position="176"/>
        <end position="198"/>
    </location>
</feature>
<feature type="transmembrane region" description="Helical" evidence="6">
    <location>
        <begin position="100"/>
        <end position="127"/>
    </location>
</feature>
<dbReference type="InterPro" id="IPR032816">
    <property type="entry name" value="VTT_dom"/>
</dbReference>
<evidence type="ECO:0000313" key="8">
    <source>
        <dbReference type="EMBL" id="NBN64629.1"/>
    </source>
</evidence>
<evidence type="ECO:0000256" key="5">
    <source>
        <dbReference type="ARBA" id="ARBA00023136"/>
    </source>
</evidence>
<reference evidence="8 9" key="1">
    <citation type="submission" date="2020-01" db="EMBL/GenBank/DDBJ databases">
        <authorList>
            <person name="Peng S.Y."/>
            <person name="Li J."/>
            <person name="Wang M."/>
            <person name="Wang L."/>
            <person name="Wang C.Q."/>
            <person name="Wang J.R."/>
        </authorList>
    </citation>
    <scope>NUCLEOTIDE SEQUENCE [LARGE SCALE GENOMIC DNA]</scope>
    <source>
        <strain evidence="8 9">XCT-34</strain>
    </source>
</reference>
<dbReference type="InterPro" id="IPR015414">
    <property type="entry name" value="TMEM64"/>
</dbReference>
<protein>
    <recommendedName>
        <fullName evidence="6">TVP38/TMEM64 family membrane protein</fullName>
    </recommendedName>
</protein>
<feature type="transmembrane region" description="Helical" evidence="6">
    <location>
        <begin position="230"/>
        <end position="250"/>
    </location>
</feature>
<evidence type="ECO:0000256" key="2">
    <source>
        <dbReference type="ARBA" id="ARBA00022475"/>
    </source>
</evidence>
<keyword evidence="3 6" id="KW-0812">Transmembrane</keyword>
<feature type="transmembrane region" description="Helical" evidence="6">
    <location>
        <begin position="70"/>
        <end position="93"/>
    </location>
</feature>
<keyword evidence="4 6" id="KW-1133">Transmembrane helix</keyword>
<proteinExistence type="inferred from homology"/>
<evidence type="ECO:0000256" key="1">
    <source>
        <dbReference type="ARBA" id="ARBA00004651"/>
    </source>
</evidence>
<dbReference type="PANTHER" id="PTHR12677">
    <property type="entry name" value="GOLGI APPARATUS MEMBRANE PROTEIN TVP38-RELATED"/>
    <property type="match status" value="1"/>
</dbReference>
<dbReference type="Proteomes" id="UP000541347">
    <property type="component" value="Unassembled WGS sequence"/>
</dbReference>
<keyword evidence="9" id="KW-1185">Reference proteome</keyword>
<comment type="caution">
    <text evidence="8">The sequence shown here is derived from an EMBL/GenBank/DDBJ whole genome shotgun (WGS) entry which is preliminary data.</text>
</comment>
<keyword evidence="5 6" id="KW-0472">Membrane</keyword>
<comment type="similarity">
    <text evidence="6">Belongs to the TVP38/TMEM64 family.</text>
</comment>
<comment type="subcellular location">
    <subcellularLocation>
        <location evidence="1 6">Cell membrane</location>
        <topology evidence="1 6">Multi-pass membrane protein</topology>
    </subcellularLocation>
</comment>
<evidence type="ECO:0000256" key="3">
    <source>
        <dbReference type="ARBA" id="ARBA00022692"/>
    </source>
</evidence>
<dbReference type="EMBL" id="JAABLP010000003">
    <property type="protein sequence ID" value="NBN64629.1"/>
    <property type="molecule type" value="Genomic_DNA"/>
</dbReference>
<accession>A0ABW9ZJR7</accession>